<dbReference type="InParanoid" id="K5XEB8"/>
<dbReference type="OrthoDB" id="2804517at2759"/>
<dbReference type="RefSeq" id="XP_007390807.1">
    <property type="nucleotide sequence ID" value="XM_007390745.1"/>
</dbReference>
<feature type="region of interest" description="Disordered" evidence="1">
    <location>
        <begin position="155"/>
        <end position="192"/>
    </location>
</feature>
<accession>K5XEB8</accession>
<feature type="region of interest" description="Disordered" evidence="1">
    <location>
        <begin position="14"/>
        <end position="67"/>
    </location>
</feature>
<evidence type="ECO:0000256" key="1">
    <source>
        <dbReference type="SAM" id="MobiDB-lite"/>
    </source>
</evidence>
<feature type="compositionally biased region" description="Pro residues" evidence="1">
    <location>
        <begin position="21"/>
        <end position="30"/>
    </location>
</feature>
<organism evidence="2 3">
    <name type="scientific">Phanerochaete carnosa (strain HHB-10118-sp)</name>
    <name type="common">White-rot fungus</name>
    <name type="synonym">Peniophora carnosa</name>
    <dbReference type="NCBI Taxonomy" id="650164"/>
    <lineage>
        <taxon>Eukaryota</taxon>
        <taxon>Fungi</taxon>
        <taxon>Dikarya</taxon>
        <taxon>Basidiomycota</taxon>
        <taxon>Agaricomycotina</taxon>
        <taxon>Agaricomycetes</taxon>
        <taxon>Polyporales</taxon>
        <taxon>Phanerochaetaceae</taxon>
        <taxon>Phanerochaete</taxon>
    </lineage>
</organism>
<gene>
    <name evidence="2" type="ORF">PHACADRAFT_247950</name>
</gene>
<protein>
    <submittedName>
        <fullName evidence="2">Uncharacterized protein</fullName>
    </submittedName>
</protein>
<dbReference type="Proteomes" id="UP000008370">
    <property type="component" value="Unassembled WGS sequence"/>
</dbReference>
<reference evidence="2 3" key="1">
    <citation type="journal article" date="2012" name="BMC Genomics">
        <title>Comparative genomics of the white-rot fungi, Phanerochaete carnosa and P. chrysosporium, to elucidate the genetic basis of the distinct wood types they colonize.</title>
        <authorList>
            <person name="Suzuki H."/>
            <person name="MacDonald J."/>
            <person name="Syed K."/>
            <person name="Salamov A."/>
            <person name="Hori C."/>
            <person name="Aerts A."/>
            <person name="Henrissat B."/>
            <person name="Wiebenga A."/>
            <person name="vanKuyk P.A."/>
            <person name="Barry K."/>
            <person name="Lindquist E."/>
            <person name="LaButti K."/>
            <person name="Lapidus A."/>
            <person name="Lucas S."/>
            <person name="Coutinho P."/>
            <person name="Gong Y."/>
            <person name="Samejima M."/>
            <person name="Mahadevan R."/>
            <person name="Abou-Zaid M."/>
            <person name="de Vries R.P."/>
            <person name="Igarashi K."/>
            <person name="Yadav J.S."/>
            <person name="Grigoriev I.V."/>
            <person name="Master E.R."/>
        </authorList>
    </citation>
    <scope>NUCLEOTIDE SEQUENCE [LARGE SCALE GENOMIC DNA]</scope>
    <source>
        <strain evidence="2 3">HHB-10118-sp</strain>
    </source>
</reference>
<feature type="region of interest" description="Disordered" evidence="1">
    <location>
        <begin position="259"/>
        <end position="349"/>
    </location>
</feature>
<name>K5XEB8_PHACS</name>
<keyword evidence="3" id="KW-1185">Reference proteome</keyword>
<dbReference type="KEGG" id="pco:PHACADRAFT_247950"/>
<feature type="compositionally biased region" description="Low complexity" evidence="1">
    <location>
        <begin position="300"/>
        <end position="312"/>
    </location>
</feature>
<evidence type="ECO:0000313" key="3">
    <source>
        <dbReference type="Proteomes" id="UP000008370"/>
    </source>
</evidence>
<feature type="compositionally biased region" description="Low complexity" evidence="1">
    <location>
        <begin position="155"/>
        <end position="169"/>
    </location>
</feature>
<sequence>MPQSVLSVVGELIPKVSQMPPTLPRLPSSPPHEFSPRPPTRRVSSGRVQARIPTELSSLPPRRTTSDHNVSLRVQFMLANNNNGTLSITPSTPGAEENGAIISEIRSAPETAVSERPVAREASPPALERHEFGDAAARGRGLGFLRRHLSTSRSLKPLSSSRVSLSDELLTSRGASPARSDHSASGKSNKTLSLFPATDKYSTLVKSCLKKARSQDSVPKVVSRTDPYQAPYFFPSPLSPDAAGYSSRVRAERVLSSEAYPRQMSPETYESVESTSVASDSQVASGSSLPQPSEKSRLARSSSRSWHISFRSDASEETERRTSWTSEVTAMASGSQTPSDLSDHASSPELKLRRALGRSRRCVFKF</sequence>
<feature type="compositionally biased region" description="Polar residues" evidence="1">
    <location>
        <begin position="265"/>
        <end position="293"/>
    </location>
</feature>
<dbReference type="HOGENOM" id="CLU_756723_0_0_1"/>
<evidence type="ECO:0000313" key="2">
    <source>
        <dbReference type="EMBL" id="EKM61387.1"/>
    </source>
</evidence>
<dbReference type="GeneID" id="18914220"/>
<proteinExistence type="predicted"/>
<dbReference type="EMBL" id="JH930468">
    <property type="protein sequence ID" value="EKM61387.1"/>
    <property type="molecule type" value="Genomic_DNA"/>
</dbReference>
<dbReference type="AlphaFoldDB" id="K5XEB8"/>
<feature type="compositionally biased region" description="Basic and acidic residues" evidence="1">
    <location>
        <begin position="313"/>
        <end position="322"/>
    </location>
</feature>